<comment type="subcellular location">
    <subcellularLocation>
        <location evidence="1">Cell membrane</location>
        <topology evidence="1">Multi-pass membrane protein</topology>
    </subcellularLocation>
</comment>
<dbReference type="AlphaFoldDB" id="A0A8C5PP63"/>
<dbReference type="GO" id="GO:0035025">
    <property type="term" value="P:positive regulation of Rho protein signal transduction"/>
    <property type="evidence" value="ECO:0007669"/>
    <property type="project" value="TreeGrafter"/>
</dbReference>
<feature type="transmembrane region" description="Helical" evidence="14">
    <location>
        <begin position="169"/>
        <end position="194"/>
    </location>
</feature>
<comment type="similarity">
    <text evidence="12">Belongs to the G-protein coupled receptor 1 family.</text>
</comment>
<keyword evidence="6 14" id="KW-0472">Membrane</keyword>
<feature type="disulfide bond" evidence="11">
    <location>
        <begin position="129"/>
        <end position="208"/>
    </location>
</feature>
<keyword evidence="2" id="KW-1003">Cell membrane</keyword>
<feature type="domain" description="G-protein coupled receptors family 1 profile" evidence="16">
    <location>
        <begin position="74"/>
        <end position="320"/>
    </location>
</feature>
<dbReference type="PRINTS" id="PR01430">
    <property type="entry name" value="PROTEASEAR4"/>
</dbReference>
<dbReference type="Gene3D" id="1.20.1070.10">
    <property type="entry name" value="Rhodopsin 7-helix transmembrane proteins"/>
    <property type="match status" value="1"/>
</dbReference>
<feature type="chain" id="PRO_5034311466" description="G-protein coupled receptors family 1 profile domain-containing protein" evidence="15">
    <location>
        <begin position="23"/>
        <end position="366"/>
    </location>
</feature>
<evidence type="ECO:0000259" key="16">
    <source>
        <dbReference type="PROSITE" id="PS50262"/>
    </source>
</evidence>
<dbReference type="GO" id="GO:0015057">
    <property type="term" value="F:thrombin-activated receptor activity"/>
    <property type="evidence" value="ECO:0007669"/>
    <property type="project" value="InterPro"/>
</dbReference>
<evidence type="ECO:0000256" key="15">
    <source>
        <dbReference type="SAM" id="SignalP"/>
    </source>
</evidence>
<dbReference type="PRINTS" id="PR00237">
    <property type="entry name" value="GPCRRHODOPSN"/>
</dbReference>
<dbReference type="FunFam" id="1.20.1070.10:FF:000040">
    <property type="entry name" value="Coagulation factor 2 (thrombin) receptor"/>
    <property type="match status" value="1"/>
</dbReference>
<dbReference type="InterPro" id="IPR003912">
    <property type="entry name" value="Protea_act_rcpt"/>
</dbReference>
<evidence type="ECO:0000256" key="12">
    <source>
        <dbReference type="RuleBase" id="RU000688"/>
    </source>
</evidence>
<reference evidence="17" key="1">
    <citation type="submission" date="2025-08" db="UniProtKB">
        <authorList>
            <consortium name="Ensembl"/>
        </authorList>
    </citation>
    <scope>IDENTIFICATION</scope>
</reference>
<evidence type="ECO:0000256" key="5">
    <source>
        <dbReference type="ARBA" id="ARBA00023040"/>
    </source>
</evidence>
<dbReference type="PRINTS" id="PR01428">
    <property type="entry name" value="PROTEASEAR"/>
</dbReference>
<evidence type="ECO:0000256" key="9">
    <source>
        <dbReference type="ARBA" id="ARBA00023180"/>
    </source>
</evidence>
<feature type="transmembrane region" description="Helical" evidence="14">
    <location>
        <begin position="299"/>
        <end position="322"/>
    </location>
</feature>
<keyword evidence="3 12" id="KW-0812">Transmembrane</keyword>
<evidence type="ECO:0000256" key="8">
    <source>
        <dbReference type="ARBA" id="ARBA00023170"/>
    </source>
</evidence>
<dbReference type="PANTHER" id="PTHR24232:SF110">
    <property type="entry name" value="PROTEINASE-ACTIVATED RECEPTOR 3 ISOFORM X1"/>
    <property type="match status" value="1"/>
</dbReference>
<evidence type="ECO:0000313" key="18">
    <source>
        <dbReference type="Proteomes" id="UP000694569"/>
    </source>
</evidence>
<protein>
    <recommendedName>
        <fullName evidence="16">G-protein coupled receptors family 1 profile domain-containing protein</fullName>
    </recommendedName>
</protein>
<sequence>MTTRILITSILFVSMFILCTECCRKVKKQPRVLLLDNCNASFLEPNIKIHLASPITTLYIPIFYSVVFFLGLPANGVAIWVFVFKTKKMPSTLLLINLAAADLVFMMALPFKIIYHFFGNNWIFGEIFCRITTSGFYGNMYCSVFFLMAISIDRYIALVHPFSCKALRGWMTSIIVCTVTWLIVASGSFIFAFFPQTKTFTDPNITTCHDIWAMCSGYEWYNYYFLGLFGIGFTTPLLIILFCYIRVIMVLIRSKDSHRNVIRVIFLVLFTFIVCFTPSNILLLLHYLEYEWECHNQLYLWYTLALSLTSLNSCINPFIYFYMSQDFRSAVKNALCGLKEGNSESSRTTKRSKIANSSENEHKPSE</sequence>
<feature type="transmembrane region" description="Helical" evidence="14">
    <location>
        <begin position="264"/>
        <end position="287"/>
    </location>
</feature>
<dbReference type="PROSITE" id="PS50262">
    <property type="entry name" value="G_PROTEIN_RECEP_F1_2"/>
    <property type="match status" value="1"/>
</dbReference>
<dbReference type="Pfam" id="PF00001">
    <property type="entry name" value="7tm_1"/>
    <property type="match status" value="1"/>
</dbReference>
<evidence type="ECO:0000256" key="11">
    <source>
        <dbReference type="PIRSR" id="PIRSR603912-52"/>
    </source>
</evidence>
<keyword evidence="10 12" id="KW-0807">Transducer</keyword>
<keyword evidence="9" id="KW-0325">Glycoprotein</keyword>
<dbReference type="Proteomes" id="UP000694569">
    <property type="component" value="Unplaced"/>
</dbReference>
<dbReference type="OrthoDB" id="9370401at2759"/>
<name>A0A8C5PP63_9ANUR</name>
<evidence type="ECO:0000256" key="14">
    <source>
        <dbReference type="SAM" id="Phobius"/>
    </source>
</evidence>
<dbReference type="GeneTree" id="ENSGT01050000244840"/>
<evidence type="ECO:0000256" key="4">
    <source>
        <dbReference type="ARBA" id="ARBA00022989"/>
    </source>
</evidence>
<accession>A0A8C5PP63</accession>
<keyword evidence="18" id="KW-1185">Reference proteome</keyword>
<dbReference type="InterPro" id="IPR003944">
    <property type="entry name" value="Prot_act_rcpt_4"/>
</dbReference>
<feature type="transmembrane region" description="Helical" evidence="14">
    <location>
        <begin position="138"/>
        <end position="157"/>
    </location>
</feature>
<keyword evidence="5 12" id="KW-0297">G-protein coupled receptor</keyword>
<feature type="transmembrane region" description="Helical" evidence="14">
    <location>
        <begin position="95"/>
        <end position="118"/>
    </location>
</feature>
<reference evidence="17" key="2">
    <citation type="submission" date="2025-09" db="UniProtKB">
        <authorList>
            <consortium name="Ensembl"/>
        </authorList>
    </citation>
    <scope>IDENTIFICATION</scope>
</reference>
<proteinExistence type="inferred from homology"/>
<keyword evidence="15" id="KW-0732">Signal</keyword>
<evidence type="ECO:0000256" key="6">
    <source>
        <dbReference type="ARBA" id="ARBA00023136"/>
    </source>
</evidence>
<dbReference type="GO" id="GO:0005886">
    <property type="term" value="C:plasma membrane"/>
    <property type="evidence" value="ECO:0007669"/>
    <property type="project" value="UniProtKB-SubCell"/>
</dbReference>
<keyword evidence="7 11" id="KW-1015">Disulfide bond</keyword>
<dbReference type="GO" id="GO:0007200">
    <property type="term" value="P:phospholipase C-activating G protein-coupled receptor signaling pathway"/>
    <property type="evidence" value="ECO:0007669"/>
    <property type="project" value="TreeGrafter"/>
</dbReference>
<dbReference type="InterPro" id="IPR017452">
    <property type="entry name" value="GPCR_Rhodpsn_7TM"/>
</dbReference>
<keyword evidence="8 12" id="KW-0675">Receptor</keyword>
<evidence type="ECO:0000256" key="13">
    <source>
        <dbReference type="SAM" id="MobiDB-lite"/>
    </source>
</evidence>
<dbReference type="SUPFAM" id="SSF81321">
    <property type="entry name" value="Family A G protein-coupled receptor-like"/>
    <property type="match status" value="1"/>
</dbReference>
<dbReference type="PANTHER" id="PTHR24232">
    <property type="entry name" value="G-PROTEIN COUPLED RECEPTOR"/>
    <property type="match status" value="1"/>
</dbReference>
<evidence type="ECO:0000256" key="3">
    <source>
        <dbReference type="ARBA" id="ARBA00022692"/>
    </source>
</evidence>
<dbReference type="InterPro" id="IPR000276">
    <property type="entry name" value="GPCR_Rhodpsn"/>
</dbReference>
<dbReference type="GO" id="GO:0007596">
    <property type="term" value="P:blood coagulation"/>
    <property type="evidence" value="ECO:0007669"/>
    <property type="project" value="InterPro"/>
</dbReference>
<feature type="transmembrane region" description="Helical" evidence="14">
    <location>
        <begin position="223"/>
        <end position="252"/>
    </location>
</feature>
<feature type="signal peptide" evidence="15">
    <location>
        <begin position="1"/>
        <end position="22"/>
    </location>
</feature>
<feature type="region of interest" description="Disordered" evidence="13">
    <location>
        <begin position="341"/>
        <end position="366"/>
    </location>
</feature>
<feature type="transmembrane region" description="Helical" evidence="14">
    <location>
        <begin position="62"/>
        <end position="83"/>
    </location>
</feature>
<evidence type="ECO:0000256" key="7">
    <source>
        <dbReference type="ARBA" id="ARBA00023157"/>
    </source>
</evidence>
<dbReference type="Ensembl" id="ENSLLET00000026571.1">
    <property type="protein sequence ID" value="ENSLLEP00000025591.1"/>
    <property type="gene ID" value="ENSLLEG00000016258.1"/>
</dbReference>
<evidence type="ECO:0000256" key="2">
    <source>
        <dbReference type="ARBA" id="ARBA00022475"/>
    </source>
</evidence>
<keyword evidence="4 14" id="KW-1133">Transmembrane helix</keyword>
<evidence type="ECO:0000256" key="1">
    <source>
        <dbReference type="ARBA" id="ARBA00004651"/>
    </source>
</evidence>
<evidence type="ECO:0000256" key="10">
    <source>
        <dbReference type="ARBA" id="ARBA00023224"/>
    </source>
</evidence>
<organism evidence="17 18">
    <name type="scientific">Leptobrachium leishanense</name>
    <name type="common">Leishan spiny toad</name>
    <dbReference type="NCBI Taxonomy" id="445787"/>
    <lineage>
        <taxon>Eukaryota</taxon>
        <taxon>Metazoa</taxon>
        <taxon>Chordata</taxon>
        <taxon>Craniata</taxon>
        <taxon>Vertebrata</taxon>
        <taxon>Euteleostomi</taxon>
        <taxon>Amphibia</taxon>
        <taxon>Batrachia</taxon>
        <taxon>Anura</taxon>
        <taxon>Pelobatoidea</taxon>
        <taxon>Megophryidae</taxon>
        <taxon>Leptobrachium</taxon>
    </lineage>
</organism>
<dbReference type="PROSITE" id="PS00237">
    <property type="entry name" value="G_PROTEIN_RECEP_F1_1"/>
    <property type="match status" value="1"/>
</dbReference>
<evidence type="ECO:0000313" key="17">
    <source>
        <dbReference type="Ensembl" id="ENSLLEP00000025591.1"/>
    </source>
</evidence>